<protein>
    <submittedName>
        <fullName evidence="2">Acetyltransferase GCN5</fullName>
    </submittedName>
</protein>
<organism evidence="2 3">
    <name type="scientific">Aureimonas glaciei</name>
    <dbReference type="NCBI Taxonomy" id="1776957"/>
    <lineage>
        <taxon>Bacteria</taxon>
        <taxon>Pseudomonadati</taxon>
        <taxon>Pseudomonadota</taxon>
        <taxon>Alphaproteobacteria</taxon>
        <taxon>Hyphomicrobiales</taxon>
        <taxon>Aurantimonadaceae</taxon>
        <taxon>Aureimonas</taxon>
    </lineage>
</organism>
<dbReference type="RefSeq" id="WP_188852508.1">
    <property type="nucleotide sequence ID" value="NZ_BMJJ01000008.1"/>
</dbReference>
<reference evidence="2" key="1">
    <citation type="journal article" date="2014" name="Int. J. Syst. Evol. Microbiol.">
        <title>Complete genome sequence of Corynebacterium casei LMG S-19264T (=DSM 44701T), isolated from a smear-ripened cheese.</title>
        <authorList>
            <consortium name="US DOE Joint Genome Institute (JGI-PGF)"/>
            <person name="Walter F."/>
            <person name="Albersmeier A."/>
            <person name="Kalinowski J."/>
            <person name="Ruckert C."/>
        </authorList>
    </citation>
    <scope>NUCLEOTIDE SEQUENCE</scope>
    <source>
        <strain evidence="2">CGMCC 1.15493</strain>
    </source>
</reference>
<proteinExistence type="predicted"/>
<evidence type="ECO:0000313" key="3">
    <source>
        <dbReference type="Proteomes" id="UP000613160"/>
    </source>
</evidence>
<dbReference type="EMBL" id="BMJJ01000008">
    <property type="protein sequence ID" value="GGD26506.1"/>
    <property type="molecule type" value="Genomic_DNA"/>
</dbReference>
<dbReference type="Pfam" id="PF13302">
    <property type="entry name" value="Acetyltransf_3"/>
    <property type="match status" value="1"/>
</dbReference>
<feature type="domain" description="N-acetyltransferase" evidence="1">
    <location>
        <begin position="36"/>
        <end position="182"/>
    </location>
</feature>
<accession>A0A916Y152</accession>
<evidence type="ECO:0000313" key="2">
    <source>
        <dbReference type="EMBL" id="GGD26506.1"/>
    </source>
</evidence>
<dbReference type="PANTHER" id="PTHR43441">
    <property type="entry name" value="RIBOSOMAL-PROTEIN-SERINE ACETYLTRANSFERASE"/>
    <property type="match status" value="1"/>
</dbReference>
<sequence>MTADLASWSPRPRPDSLAATGRHVSLERIVDERRFDELYDAFSADVEGSLYHWLPYGPFSTRAEFKDFARRTYIGGDNCFYALVPTASGRAEGVAALMRTDTAMGVTEIGHICLAPSLQRTVAATEAFALFMAYVFDTLGYRRFEWKCDNGNEPSKRAATRLGFVEEGLFRQHMIVKGRNRDTAWLSITDGEWPALRHAFAQWLDPANFDAAGRQVRPLSDFRP</sequence>
<evidence type="ECO:0000259" key="1">
    <source>
        <dbReference type="PROSITE" id="PS51186"/>
    </source>
</evidence>
<comment type="caution">
    <text evidence="2">The sequence shown here is derived from an EMBL/GenBank/DDBJ whole genome shotgun (WGS) entry which is preliminary data.</text>
</comment>
<dbReference type="Proteomes" id="UP000613160">
    <property type="component" value="Unassembled WGS sequence"/>
</dbReference>
<keyword evidence="3" id="KW-1185">Reference proteome</keyword>
<dbReference type="PANTHER" id="PTHR43441:SF2">
    <property type="entry name" value="FAMILY ACETYLTRANSFERASE, PUTATIVE (AFU_ORTHOLOGUE AFUA_7G00850)-RELATED"/>
    <property type="match status" value="1"/>
</dbReference>
<dbReference type="InterPro" id="IPR051908">
    <property type="entry name" value="Ribosomal_N-acetyltransferase"/>
</dbReference>
<gene>
    <name evidence="2" type="ORF">GCM10011335_31980</name>
</gene>
<dbReference type="PROSITE" id="PS51186">
    <property type="entry name" value="GNAT"/>
    <property type="match status" value="1"/>
</dbReference>
<name>A0A916Y152_9HYPH</name>
<dbReference type="Gene3D" id="3.40.630.30">
    <property type="match status" value="1"/>
</dbReference>
<dbReference type="InterPro" id="IPR000182">
    <property type="entry name" value="GNAT_dom"/>
</dbReference>
<reference evidence="2" key="2">
    <citation type="submission" date="2020-09" db="EMBL/GenBank/DDBJ databases">
        <authorList>
            <person name="Sun Q."/>
            <person name="Zhou Y."/>
        </authorList>
    </citation>
    <scope>NUCLEOTIDE SEQUENCE</scope>
    <source>
        <strain evidence="2">CGMCC 1.15493</strain>
    </source>
</reference>
<dbReference type="FunFam" id="3.40.630.30:FF:000047">
    <property type="entry name" value="Acetyltransferase, GNAT family"/>
    <property type="match status" value="1"/>
</dbReference>
<dbReference type="AlphaFoldDB" id="A0A916Y152"/>
<dbReference type="SUPFAM" id="SSF55729">
    <property type="entry name" value="Acyl-CoA N-acyltransferases (Nat)"/>
    <property type="match status" value="1"/>
</dbReference>
<dbReference type="InterPro" id="IPR016181">
    <property type="entry name" value="Acyl_CoA_acyltransferase"/>
</dbReference>
<dbReference type="GO" id="GO:1990189">
    <property type="term" value="F:protein N-terminal-serine acetyltransferase activity"/>
    <property type="evidence" value="ECO:0007669"/>
    <property type="project" value="TreeGrafter"/>
</dbReference>
<dbReference type="GO" id="GO:0008999">
    <property type="term" value="F:protein-N-terminal-alanine acetyltransferase activity"/>
    <property type="evidence" value="ECO:0007669"/>
    <property type="project" value="TreeGrafter"/>
</dbReference>